<gene>
    <name evidence="6" type="ORF">TRUGW13939_09015</name>
</gene>
<reference evidence="7" key="1">
    <citation type="submission" date="2020-06" db="EMBL/GenBank/DDBJ databases">
        <title>A chromosome-scale genome assembly of Talaromyces rugulosus W13939.</title>
        <authorList>
            <person name="Wang B."/>
            <person name="Guo L."/>
            <person name="Ye K."/>
            <person name="Wang L."/>
        </authorList>
    </citation>
    <scope>NUCLEOTIDE SEQUENCE [LARGE SCALE GENOMIC DNA]</scope>
    <source>
        <strain evidence="7">W13939</strain>
    </source>
</reference>
<keyword evidence="5" id="KW-0539">Nucleus</keyword>
<keyword evidence="3" id="KW-0805">Transcription regulation</keyword>
<dbReference type="RefSeq" id="XP_035348033.1">
    <property type="nucleotide sequence ID" value="XM_035492140.1"/>
</dbReference>
<evidence type="ECO:0000256" key="2">
    <source>
        <dbReference type="ARBA" id="ARBA00022833"/>
    </source>
</evidence>
<evidence type="ECO:0000256" key="1">
    <source>
        <dbReference type="ARBA" id="ARBA00022723"/>
    </source>
</evidence>
<dbReference type="EMBL" id="CP055902">
    <property type="protein sequence ID" value="QKX61859.1"/>
    <property type="molecule type" value="Genomic_DNA"/>
</dbReference>
<evidence type="ECO:0000256" key="3">
    <source>
        <dbReference type="ARBA" id="ARBA00023015"/>
    </source>
</evidence>
<keyword evidence="1" id="KW-0479">Metal-binding</keyword>
<evidence type="ECO:0000313" key="6">
    <source>
        <dbReference type="EMBL" id="QKX61859.1"/>
    </source>
</evidence>
<evidence type="ECO:0000256" key="5">
    <source>
        <dbReference type="ARBA" id="ARBA00023242"/>
    </source>
</evidence>
<dbReference type="KEGG" id="trg:TRUGW13939_09015"/>
<dbReference type="PANTHER" id="PTHR47660">
    <property type="entry name" value="TRANSCRIPTION FACTOR WITH C2H2 AND ZN(2)-CYS(6) DNA BINDING DOMAIN (EUROFUNG)-RELATED-RELATED"/>
    <property type="match status" value="1"/>
</dbReference>
<evidence type="ECO:0000256" key="4">
    <source>
        <dbReference type="ARBA" id="ARBA00023163"/>
    </source>
</evidence>
<evidence type="ECO:0008006" key="8">
    <source>
        <dbReference type="Google" id="ProtNLM"/>
    </source>
</evidence>
<dbReference type="GeneID" id="55996499"/>
<evidence type="ECO:0000313" key="7">
    <source>
        <dbReference type="Proteomes" id="UP000509510"/>
    </source>
</evidence>
<sequence>MHPPSQPAEAEQQQNDIELDWAAINAVDERSLNTPKLGPSLDVSNLSAPFPVWTGQQGLSEIEEESFDVETIPMAGPPPSISNIWFLGGQVATSRSSHKCTAPASLEPRPPRRIFQRRHILRNCALSSVIVGQLTSFPKMLIQGQHLPPFITPPCHVHEQLAFDCAKSGRHQCLLKELAICAGLVEMFFSRTPQNADFVWKMIYAERDRLRREHESFDIYHQLAALQAVTIYILLQTQDPESGDSNETESMLRTVLEIAMSASDKNKLDTETLHQTPAREQWVHEESGRRTITVLLMINLMLDCLLEPERNTYETSCRNNIETILLPATRDLWEAPTNFIWRTEYERYLSRRKTTKTLKVGDLLRLNEAGNFQDMSVSHGDLDIVPDILAWCEGLDSLGSLLWMIVPFQQWRMNPGVNEVW</sequence>
<protein>
    <recommendedName>
        <fullName evidence="8">Transcription factor domain-containing protein</fullName>
    </recommendedName>
</protein>
<keyword evidence="4" id="KW-0804">Transcription</keyword>
<dbReference type="PANTHER" id="PTHR47660:SF3">
    <property type="entry name" value="FINGER DOMAIN PROTEIN, PUTATIVE (AFU_ORTHOLOGUE AFUA_4G03310)-RELATED"/>
    <property type="match status" value="1"/>
</dbReference>
<accession>A0A7H8R655</accession>
<dbReference type="AlphaFoldDB" id="A0A7H8R655"/>
<dbReference type="Proteomes" id="UP000509510">
    <property type="component" value="Chromosome V"/>
</dbReference>
<name>A0A7H8R655_TALRU</name>
<organism evidence="6 7">
    <name type="scientific">Talaromyces rugulosus</name>
    <name type="common">Penicillium rugulosum</name>
    <dbReference type="NCBI Taxonomy" id="121627"/>
    <lineage>
        <taxon>Eukaryota</taxon>
        <taxon>Fungi</taxon>
        <taxon>Dikarya</taxon>
        <taxon>Ascomycota</taxon>
        <taxon>Pezizomycotina</taxon>
        <taxon>Eurotiomycetes</taxon>
        <taxon>Eurotiomycetidae</taxon>
        <taxon>Eurotiales</taxon>
        <taxon>Trichocomaceae</taxon>
        <taxon>Talaromyces</taxon>
        <taxon>Talaromyces sect. Islandici</taxon>
    </lineage>
</organism>
<keyword evidence="7" id="KW-1185">Reference proteome</keyword>
<dbReference type="GO" id="GO:0046872">
    <property type="term" value="F:metal ion binding"/>
    <property type="evidence" value="ECO:0007669"/>
    <property type="project" value="UniProtKB-KW"/>
</dbReference>
<proteinExistence type="predicted"/>
<dbReference type="OrthoDB" id="5423818at2759"/>
<keyword evidence="2" id="KW-0862">Zinc</keyword>